<dbReference type="RefSeq" id="WP_012824013.1">
    <property type="nucleotide sequence ID" value="NC_013422.1"/>
</dbReference>
<dbReference type="STRING" id="555778.Hneap_1141"/>
<dbReference type="PANTHER" id="PTHR45138">
    <property type="entry name" value="REGULATORY COMPONENTS OF SENSORY TRANSDUCTION SYSTEM"/>
    <property type="match status" value="1"/>
</dbReference>
<dbReference type="Pfam" id="PF00990">
    <property type="entry name" value="GGDEF"/>
    <property type="match status" value="1"/>
</dbReference>
<feature type="domain" description="GGDEF" evidence="5">
    <location>
        <begin position="300"/>
        <end position="432"/>
    </location>
</feature>
<evidence type="ECO:0000313" key="7">
    <source>
        <dbReference type="Proteomes" id="UP000009102"/>
    </source>
</evidence>
<evidence type="ECO:0000256" key="1">
    <source>
        <dbReference type="ARBA" id="ARBA00001946"/>
    </source>
</evidence>
<dbReference type="SUPFAM" id="SSF55073">
    <property type="entry name" value="Nucleotide cyclase"/>
    <property type="match status" value="1"/>
</dbReference>
<feature type="domain" description="PAC" evidence="4">
    <location>
        <begin position="211"/>
        <end position="264"/>
    </location>
</feature>
<dbReference type="GO" id="GO:0052621">
    <property type="term" value="F:diguanylate cyclase activity"/>
    <property type="evidence" value="ECO:0007669"/>
    <property type="project" value="UniProtKB-EC"/>
</dbReference>
<dbReference type="Gene3D" id="3.30.450.20">
    <property type="entry name" value="PAS domain"/>
    <property type="match status" value="2"/>
</dbReference>
<dbReference type="EMBL" id="CP001801">
    <property type="protein sequence ID" value="ACX95977.1"/>
    <property type="molecule type" value="Genomic_DNA"/>
</dbReference>
<dbReference type="GO" id="GO:1902201">
    <property type="term" value="P:negative regulation of bacterial-type flagellum-dependent cell motility"/>
    <property type="evidence" value="ECO:0007669"/>
    <property type="project" value="TreeGrafter"/>
</dbReference>
<evidence type="ECO:0000313" key="6">
    <source>
        <dbReference type="EMBL" id="ACX95977.1"/>
    </source>
</evidence>
<dbReference type="PANTHER" id="PTHR45138:SF24">
    <property type="entry name" value="DIGUANYLATE CYCLASE DGCC-RELATED"/>
    <property type="match status" value="1"/>
</dbReference>
<keyword evidence="7" id="KW-1185">Reference proteome</keyword>
<dbReference type="Proteomes" id="UP000009102">
    <property type="component" value="Chromosome"/>
</dbReference>
<dbReference type="SUPFAM" id="SSF55785">
    <property type="entry name" value="PYP-like sensor domain (PAS domain)"/>
    <property type="match status" value="2"/>
</dbReference>
<gene>
    <name evidence="6" type="ordered locus">Hneap_1141</name>
</gene>
<evidence type="ECO:0000259" key="3">
    <source>
        <dbReference type="PROSITE" id="PS50112"/>
    </source>
</evidence>
<dbReference type="InterPro" id="IPR013655">
    <property type="entry name" value="PAS_fold_3"/>
</dbReference>
<dbReference type="Pfam" id="PF13426">
    <property type="entry name" value="PAS_9"/>
    <property type="match status" value="1"/>
</dbReference>
<dbReference type="Gene3D" id="3.30.70.270">
    <property type="match status" value="1"/>
</dbReference>
<dbReference type="CDD" id="cd01949">
    <property type="entry name" value="GGDEF"/>
    <property type="match status" value="1"/>
</dbReference>
<dbReference type="GO" id="GO:0005886">
    <property type="term" value="C:plasma membrane"/>
    <property type="evidence" value="ECO:0007669"/>
    <property type="project" value="TreeGrafter"/>
</dbReference>
<dbReference type="HOGENOM" id="CLU_000445_11_4_6"/>
<dbReference type="SMART" id="SM00091">
    <property type="entry name" value="PAS"/>
    <property type="match status" value="2"/>
</dbReference>
<protein>
    <recommendedName>
        <fullName evidence="2">diguanylate cyclase</fullName>
        <ecNumber evidence="2">2.7.7.65</ecNumber>
    </recommendedName>
</protein>
<dbReference type="GO" id="GO:0043709">
    <property type="term" value="P:cell adhesion involved in single-species biofilm formation"/>
    <property type="evidence" value="ECO:0007669"/>
    <property type="project" value="TreeGrafter"/>
</dbReference>
<dbReference type="NCBIfam" id="TIGR00254">
    <property type="entry name" value="GGDEF"/>
    <property type="match status" value="1"/>
</dbReference>
<dbReference type="SMART" id="SM00267">
    <property type="entry name" value="GGDEF"/>
    <property type="match status" value="1"/>
</dbReference>
<evidence type="ECO:0000256" key="2">
    <source>
        <dbReference type="ARBA" id="ARBA00012528"/>
    </source>
</evidence>
<dbReference type="InterPro" id="IPR000160">
    <property type="entry name" value="GGDEF_dom"/>
</dbReference>
<feature type="domain" description="PAS" evidence="3">
    <location>
        <begin position="160"/>
        <end position="207"/>
    </location>
</feature>
<dbReference type="eggNOG" id="COG2199">
    <property type="taxonomic scope" value="Bacteria"/>
</dbReference>
<reference evidence="6 7" key="1">
    <citation type="submission" date="2009-10" db="EMBL/GenBank/DDBJ databases">
        <title>Complete sequence of Halothiobacillus neapolitanus c2.</title>
        <authorList>
            <consortium name="US DOE Joint Genome Institute"/>
            <person name="Lucas S."/>
            <person name="Copeland A."/>
            <person name="Lapidus A."/>
            <person name="Glavina del Rio T."/>
            <person name="Tice H."/>
            <person name="Bruce D."/>
            <person name="Goodwin L."/>
            <person name="Pitluck S."/>
            <person name="Davenport K."/>
            <person name="Brettin T."/>
            <person name="Detter J.C."/>
            <person name="Han C."/>
            <person name="Tapia R."/>
            <person name="Larimer F."/>
            <person name="Land M."/>
            <person name="Hauser L."/>
            <person name="Kyrpides N."/>
            <person name="Mikhailova N."/>
            <person name="Kerfeld C."/>
            <person name="Cannon G."/>
            <person name="Heinhort S."/>
        </authorList>
    </citation>
    <scope>NUCLEOTIDE SEQUENCE [LARGE SCALE GENOMIC DNA]</scope>
    <source>
        <strain evidence="7">ATCC 23641 / c2</strain>
    </source>
</reference>
<dbReference type="AlphaFoldDB" id="D0KZV4"/>
<dbReference type="PROSITE" id="PS50112">
    <property type="entry name" value="PAS"/>
    <property type="match status" value="1"/>
</dbReference>
<dbReference type="PROSITE" id="PS50113">
    <property type="entry name" value="PAC"/>
    <property type="match status" value="1"/>
</dbReference>
<dbReference type="InterPro" id="IPR050469">
    <property type="entry name" value="Diguanylate_Cyclase"/>
</dbReference>
<dbReference type="eggNOG" id="COG2202">
    <property type="taxonomic scope" value="Bacteria"/>
</dbReference>
<accession>D0KZV4</accession>
<proteinExistence type="predicted"/>
<dbReference type="Pfam" id="PF08447">
    <property type="entry name" value="PAS_3"/>
    <property type="match status" value="1"/>
</dbReference>
<dbReference type="InterPro" id="IPR000700">
    <property type="entry name" value="PAS-assoc_C"/>
</dbReference>
<comment type="cofactor">
    <cofactor evidence="1">
        <name>Mg(2+)</name>
        <dbReference type="ChEBI" id="CHEBI:18420"/>
    </cofactor>
</comment>
<dbReference type="KEGG" id="hna:Hneap_1141"/>
<dbReference type="PROSITE" id="PS50887">
    <property type="entry name" value="GGDEF"/>
    <property type="match status" value="1"/>
</dbReference>
<dbReference type="SMART" id="SM00086">
    <property type="entry name" value="PAC"/>
    <property type="match status" value="2"/>
</dbReference>
<dbReference type="InterPro" id="IPR001610">
    <property type="entry name" value="PAC"/>
</dbReference>
<sequence length="432" mass="49166">MYSDRSDITVQSEGKPAIERGLFDAIPDAIYLIDPVTSNILDCNLHAYEDLYLTREQVLNHSVLSLQMDVRGLPAWTEIADVIRQNRVYRFQGHHRRADGSSLPVEVNTEAVVYQGREWFISVARDISKRHSGSLNGQDWSVLYDLADGVWDWHVSDDSLYFSPNLKRFLGYGPDEMEPVLSTWKDNVHPDDLPIVFGALEEHLTGRRSQFVATYRLRNRNGFYLWVEDHGVVTDFLPSGEPARVVGFINDVTDYKTIEVTLQKEAERDSLTGLFNRRRGMELLIETFNKTVKRQPNAKVELSLLVIDLDFFKRINDRYGHLEGDEVLRITGSLILKSLPDDAVAFRWGGEEFLVALPGTALAEARERAENIRQAFVNQEWQPGIEGECVTVSIGIAHYPEEATHLLELIAAADKAVYLAKRLGRNRVESHI</sequence>
<dbReference type="InterPro" id="IPR035965">
    <property type="entry name" value="PAS-like_dom_sf"/>
</dbReference>
<dbReference type="FunFam" id="3.30.70.270:FF:000001">
    <property type="entry name" value="Diguanylate cyclase domain protein"/>
    <property type="match status" value="1"/>
</dbReference>
<dbReference type="InterPro" id="IPR043128">
    <property type="entry name" value="Rev_trsase/Diguanyl_cyclase"/>
</dbReference>
<name>D0KZV4_HALNC</name>
<evidence type="ECO:0000259" key="4">
    <source>
        <dbReference type="PROSITE" id="PS50113"/>
    </source>
</evidence>
<dbReference type="EC" id="2.7.7.65" evidence="2"/>
<dbReference type="NCBIfam" id="TIGR00229">
    <property type="entry name" value="sensory_box"/>
    <property type="match status" value="2"/>
</dbReference>
<dbReference type="CDD" id="cd00130">
    <property type="entry name" value="PAS"/>
    <property type="match status" value="1"/>
</dbReference>
<dbReference type="InterPro" id="IPR029787">
    <property type="entry name" value="Nucleotide_cyclase"/>
</dbReference>
<dbReference type="InterPro" id="IPR000014">
    <property type="entry name" value="PAS"/>
</dbReference>
<dbReference type="OrthoDB" id="9776960at2"/>
<organism evidence="6 7">
    <name type="scientific">Halothiobacillus neapolitanus (strain ATCC 23641 / DSM 15147 / CIP 104769 / NCIMB 8539 / c2)</name>
    <name type="common">Thiobacillus neapolitanus</name>
    <dbReference type="NCBI Taxonomy" id="555778"/>
    <lineage>
        <taxon>Bacteria</taxon>
        <taxon>Pseudomonadati</taxon>
        <taxon>Pseudomonadota</taxon>
        <taxon>Gammaproteobacteria</taxon>
        <taxon>Chromatiales</taxon>
        <taxon>Halothiobacillaceae</taxon>
        <taxon>Halothiobacillus</taxon>
    </lineage>
</organism>
<evidence type="ECO:0000259" key="5">
    <source>
        <dbReference type="PROSITE" id="PS50887"/>
    </source>
</evidence>